<feature type="region of interest" description="Disordered" evidence="1">
    <location>
        <begin position="1"/>
        <end position="82"/>
    </location>
</feature>
<keyword evidence="3" id="KW-1185">Reference proteome</keyword>
<name>A0AAV2GCW9_9ROSI</name>
<sequence>MEVEETGRLEISQNSGPAGVPAHNFRGNVHARSPRRFPVPKSPKIKLAWGNHNRTPRKSFTAAGRTLSNAPEHGAGYEKDRGQARAAAAGPMARSKSVGAFQGRVNPEKAKWVDVARAPAACEEKAHPAAAVEKAHRRRLILSASEDEPIVDPPKLKKEKAVMGGRKRLVKAATKAVIMDDIIVALPNISPPSSGQGEPRQAGHDTNKKKGRAVARRKHKLQIPEGLVPAVGEGTSSLSIKTSSPPRHTADGVTVMTPSSALVDLAASLSEEEDNCFEIKGWFGS</sequence>
<gene>
    <name evidence="2" type="ORF">LTRI10_LOCUS47625</name>
</gene>
<feature type="region of interest" description="Disordered" evidence="1">
    <location>
        <begin position="232"/>
        <end position="253"/>
    </location>
</feature>
<proteinExistence type="predicted"/>
<feature type="region of interest" description="Disordered" evidence="1">
    <location>
        <begin position="189"/>
        <end position="218"/>
    </location>
</feature>
<reference evidence="2 3" key="1">
    <citation type="submission" date="2024-04" db="EMBL/GenBank/DDBJ databases">
        <authorList>
            <person name="Fracassetti M."/>
        </authorList>
    </citation>
    <scope>NUCLEOTIDE SEQUENCE [LARGE SCALE GENOMIC DNA]</scope>
</reference>
<dbReference type="Proteomes" id="UP001497516">
    <property type="component" value="Chromosome 8"/>
</dbReference>
<evidence type="ECO:0000313" key="2">
    <source>
        <dbReference type="EMBL" id="CAL1407994.1"/>
    </source>
</evidence>
<dbReference type="AlphaFoldDB" id="A0AAV2GCW9"/>
<feature type="compositionally biased region" description="Polar residues" evidence="1">
    <location>
        <begin position="234"/>
        <end position="246"/>
    </location>
</feature>
<protein>
    <submittedName>
        <fullName evidence="2">Uncharacterized protein</fullName>
    </submittedName>
</protein>
<accession>A0AAV2GCW9</accession>
<dbReference type="EMBL" id="OZ034821">
    <property type="protein sequence ID" value="CAL1407994.1"/>
    <property type="molecule type" value="Genomic_DNA"/>
</dbReference>
<evidence type="ECO:0000256" key="1">
    <source>
        <dbReference type="SAM" id="MobiDB-lite"/>
    </source>
</evidence>
<feature type="compositionally biased region" description="Basic residues" evidence="1">
    <location>
        <begin position="209"/>
        <end position="218"/>
    </location>
</feature>
<organism evidence="2 3">
    <name type="scientific">Linum trigynum</name>
    <dbReference type="NCBI Taxonomy" id="586398"/>
    <lineage>
        <taxon>Eukaryota</taxon>
        <taxon>Viridiplantae</taxon>
        <taxon>Streptophyta</taxon>
        <taxon>Embryophyta</taxon>
        <taxon>Tracheophyta</taxon>
        <taxon>Spermatophyta</taxon>
        <taxon>Magnoliopsida</taxon>
        <taxon>eudicotyledons</taxon>
        <taxon>Gunneridae</taxon>
        <taxon>Pentapetalae</taxon>
        <taxon>rosids</taxon>
        <taxon>fabids</taxon>
        <taxon>Malpighiales</taxon>
        <taxon>Linaceae</taxon>
        <taxon>Linum</taxon>
    </lineage>
</organism>
<evidence type="ECO:0000313" key="3">
    <source>
        <dbReference type="Proteomes" id="UP001497516"/>
    </source>
</evidence>